<accession>A0A367PB54</accession>
<evidence type="ECO:0000313" key="4">
    <source>
        <dbReference type="Proteomes" id="UP000253501"/>
    </source>
</evidence>
<dbReference type="PRINTS" id="PR00081">
    <property type="entry name" value="GDHRDH"/>
</dbReference>
<proteinExistence type="inferred from homology"/>
<evidence type="ECO:0000313" key="3">
    <source>
        <dbReference type="EMBL" id="RCJ05080.1"/>
    </source>
</evidence>
<dbReference type="Proteomes" id="UP000253501">
    <property type="component" value="Unassembled WGS sequence"/>
</dbReference>
<protein>
    <submittedName>
        <fullName evidence="3">SDR family NAD(P)-dependent oxidoreductase</fullName>
    </submittedName>
</protein>
<feature type="domain" description="Ketoreductase" evidence="2">
    <location>
        <begin position="10"/>
        <end position="189"/>
    </location>
</feature>
<dbReference type="EMBL" id="QDHA01000084">
    <property type="protein sequence ID" value="RCJ05080.1"/>
    <property type="molecule type" value="Genomic_DNA"/>
</dbReference>
<gene>
    <name evidence="3" type="ORF">DDK22_28785</name>
</gene>
<dbReference type="PRINTS" id="PR00080">
    <property type="entry name" value="SDRFAMILY"/>
</dbReference>
<name>A0A367PB54_CUPNE</name>
<dbReference type="PANTHER" id="PTHR42760:SF135">
    <property type="entry name" value="BLL7886 PROTEIN"/>
    <property type="match status" value="1"/>
</dbReference>
<evidence type="ECO:0000256" key="1">
    <source>
        <dbReference type="ARBA" id="ARBA00006484"/>
    </source>
</evidence>
<dbReference type="FunFam" id="3.40.50.720:FF:000084">
    <property type="entry name" value="Short-chain dehydrogenase reductase"/>
    <property type="match status" value="1"/>
</dbReference>
<dbReference type="Pfam" id="PF13561">
    <property type="entry name" value="adh_short_C2"/>
    <property type="match status" value="1"/>
</dbReference>
<sequence>MMIPQLLTGKVAFITGAGQGNGRAIAIGLAEAGATVIVTDMNQANADETAAMIDTRGHAARACALDVTDAAQCRAVAEEITACVGPVDVLVNNAGILIREGIDSENALANLQRVMKVNHEGTFNVCHAWLPALRQTRGAIVNVASIASLSGQPNTLGYSPSKGAVKMLTQSLAADLARDGVRVNAIAPGVIETPMTVSTRTDPAKLDRFMSRVPMNRVGQPEELVGAVLFLASSMSTYVTGVTLPVDGGYLAA</sequence>
<dbReference type="InterPro" id="IPR002347">
    <property type="entry name" value="SDR_fam"/>
</dbReference>
<dbReference type="Gene3D" id="3.40.50.720">
    <property type="entry name" value="NAD(P)-binding Rossmann-like Domain"/>
    <property type="match status" value="1"/>
</dbReference>
<dbReference type="SUPFAM" id="SSF51735">
    <property type="entry name" value="NAD(P)-binding Rossmann-fold domains"/>
    <property type="match status" value="1"/>
</dbReference>
<dbReference type="InterPro" id="IPR036291">
    <property type="entry name" value="NAD(P)-bd_dom_sf"/>
</dbReference>
<dbReference type="RefSeq" id="WP_114134872.1">
    <property type="nucleotide sequence ID" value="NZ_CP068436.1"/>
</dbReference>
<comment type="caution">
    <text evidence="3">The sequence shown here is derived from an EMBL/GenBank/DDBJ whole genome shotgun (WGS) entry which is preliminary data.</text>
</comment>
<dbReference type="SMART" id="SM00822">
    <property type="entry name" value="PKS_KR"/>
    <property type="match status" value="1"/>
</dbReference>
<evidence type="ECO:0000259" key="2">
    <source>
        <dbReference type="SMART" id="SM00822"/>
    </source>
</evidence>
<dbReference type="AlphaFoldDB" id="A0A367PB54"/>
<organism evidence="3 4">
    <name type="scientific">Cupriavidus necator</name>
    <name type="common">Alcaligenes eutrophus</name>
    <name type="synonym">Ralstonia eutropha</name>
    <dbReference type="NCBI Taxonomy" id="106590"/>
    <lineage>
        <taxon>Bacteria</taxon>
        <taxon>Pseudomonadati</taxon>
        <taxon>Pseudomonadota</taxon>
        <taxon>Betaproteobacteria</taxon>
        <taxon>Burkholderiales</taxon>
        <taxon>Burkholderiaceae</taxon>
        <taxon>Cupriavidus</taxon>
    </lineage>
</organism>
<dbReference type="GO" id="GO:0030497">
    <property type="term" value="P:fatty acid elongation"/>
    <property type="evidence" value="ECO:0007669"/>
    <property type="project" value="TreeGrafter"/>
</dbReference>
<dbReference type="PANTHER" id="PTHR42760">
    <property type="entry name" value="SHORT-CHAIN DEHYDROGENASES/REDUCTASES FAMILY MEMBER"/>
    <property type="match status" value="1"/>
</dbReference>
<dbReference type="GO" id="GO:0016616">
    <property type="term" value="F:oxidoreductase activity, acting on the CH-OH group of donors, NAD or NADP as acceptor"/>
    <property type="evidence" value="ECO:0007669"/>
    <property type="project" value="TreeGrafter"/>
</dbReference>
<reference evidence="3 4" key="1">
    <citation type="submission" date="2018-04" db="EMBL/GenBank/DDBJ databases">
        <title>Cupriavidus necator CR12 genome sequencing and assembly.</title>
        <authorList>
            <person name="Ben Fekih I."/>
            <person name="Mazhar H.S."/>
            <person name="Bello S.K."/>
            <person name="Rensing C."/>
        </authorList>
    </citation>
    <scope>NUCLEOTIDE SEQUENCE [LARGE SCALE GENOMIC DNA]</scope>
    <source>
        <strain evidence="3 4">CR12</strain>
    </source>
</reference>
<dbReference type="NCBIfam" id="NF005559">
    <property type="entry name" value="PRK07231.1"/>
    <property type="match status" value="1"/>
</dbReference>
<comment type="similarity">
    <text evidence="1">Belongs to the short-chain dehydrogenases/reductases (SDR) family.</text>
</comment>
<dbReference type="InterPro" id="IPR057326">
    <property type="entry name" value="KR_dom"/>
</dbReference>